<organism evidence="3 4">
    <name type="scientific">Haloferula helveola</name>
    <dbReference type="NCBI Taxonomy" id="490095"/>
    <lineage>
        <taxon>Bacteria</taxon>
        <taxon>Pseudomonadati</taxon>
        <taxon>Verrucomicrobiota</taxon>
        <taxon>Verrucomicrobiia</taxon>
        <taxon>Verrucomicrobiales</taxon>
        <taxon>Verrucomicrobiaceae</taxon>
        <taxon>Haloferula</taxon>
    </lineage>
</organism>
<dbReference type="Proteomes" id="UP001374893">
    <property type="component" value="Chromosome"/>
</dbReference>
<keyword evidence="4" id="KW-1185">Reference proteome</keyword>
<evidence type="ECO:0000256" key="1">
    <source>
        <dbReference type="SAM" id="MobiDB-lite"/>
    </source>
</evidence>
<proteinExistence type="predicted"/>
<dbReference type="Gene3D" id="1.25.40.10">
    <property type="entry name" value="Tetratricopeptide repeat domain"/>
    <property type="match status" value="1"/>
</dbReference>
<dbReference type="InterPro" id="IPR011990">
    <property type="entry name" value="TPR-like_helical_dom_sf"/>
</dbReference>
<feature type="signal peptide" evidence="2">
    <location>
        <begin position="1"/>
        <end position="21"/>
    </location>
</feature>
<evidence type="ECO:0000256" key="2">
    <source>
        <dbReference type="SAM" id="SignalP"/>
    </source>
</evidence>
<dbReference type="EMBL" id="AP024702">
    <property type="protein sequence ID" value="BCX47954.1"/>
    <property type="molecule type" value="Genomic_DNA"/>
</dbReference>
<name>A0ABN6H5W4_9BACT</name>
<protein>
    <submittedName>
        <fullName evidence="3">Uncharacterized protein</fullName>
    </submittedName>
</protein>
<feature type="chain" id="PRO_5045669286" evidence="2">
    <location>
        <begin position="22"/>
        <end position="331"/>
    </location>
</feature>
<feature type="compositionally biased region" description="Basic and acidic residues" evidence="1">
    <location>
        <begin position="302"/>
        <end position="331"/>
    </location>
</feature>
<gene>
    <name evidence="3" type="ORF">HAHE_18620</name>
</gene>
<accession>A0ABN6H5W4</accession>
<keyword evidence="2" id="KW-0732">Signal</keyword>
<dbReference type="RefSeq" id="WP_338690452.1">
    <property type="nucleotide sequence ID" value="NZ_AP024702.1"/>
</dbReference>
<evidence type="ECO:0000313" key="3">
    <source>
        <dbReference type="EMBL" id="BCX47954.1"/>
    </source>
</evidence>
<evidence type="ECO:0000313" key="4">
    <source>
        <dbReference type="Proteomes" id="UP001374893"/>
    </source>
</evidence>
<feature type="region of interest" description="Disordered" evidence="1">
    <location>
        <begin position="288"/>
        <end position="331"/>
    </location>
</feature>
<reference evidence="3 4" key="1">
    <citation type="submission" date="2021-06" db="EMBL/GenBank/DDBJ databases">
        <title>Complete genome of Haloferula helveola possessing various polysaccharide degrading enzymes.</title>
        <authorList>
            <person name="Takami H."/>
            <person name="Huang C."/>
            <person name="Hamasaki K."/>
        </authorList>
    </citation>
    <scope>NUCLEOTIDE SEQUENCE [LARGE SCALE GENOMIC DNA]</scope>
    <source>
        <strain evidence="3 4">CN-1</strain>
    </source>
</reference>
<sequence>MKSRFTPALAAILMALPAAHAQRFQQEAMLVFSDADYERVWIADANKASILYFETEQGVDSKKMSISEPQSIWLMEPPEYTEAMELYQGRKYEEAREKFATVREKYKKLITLPDNHSSLAAFYEMECLRKLGMLDELAEAEKTFLPDDRNSLTREHHLKQLDLYTMWEAVRVKEWPRLELMAKEWLEKNIPGYQRAQVGYCLGLSLEGQKRPIEAINAYNIGMTADTGASERITSESALNALRLYQEDETVKLAVKLYGTPDEDPDSSGMLKLREAASLASLYELTLGGGQPLPASAKGLLKYKDDSKPKPAPEKEEGEKPKEDPKKKKDK</sequence>